<dbReference type="HOGENOM" id="CLU_672466_0_0_5"/>
<gene>
    <name evidence="7" type="ORF">rosmuc_03819</name>
</gene>
<dbReference type="SUPFAM" id="SSF53448">
    <property type="entry name" value="Nucleotide-diphospho-sugar transferases"/>
    <property type="match status" value="1"/>
</dbReference>
<dbReference type="EMBL" id="AONH01000020">
    <property type="protein sequence ID" value="KGM86256.1"/>
    <property type="molecule type" value="Genomic_DNA"/>
</dbReference>
<keyword evidence="5" id="KW-0460">Magnesium</keyword>
<dbReference type="GO" id="GO:0016757">
    <property type="term" value="F:glycosyltransferase activity"/>
    <property type="evidence" value="ECO:0007669"/>
    <property type="project" value="UniProtKB-KW"/>
</dbReference>
<comment type="caution">
    <text evidence="7">The sequence shown here is derived from an EMBL/GenBank/DDBJ whole genome shotgun (WGS) entry which is preliminary data.</text>
</comment>
<dbReference type="Proteomes" id="UP000030021">
    <property type="component" value="Unassembled WGS sequence"/>
</dbReference>
<evidence type="ECO:0000313" key="7">
    <source>
        <dbReference type="EMBL" id="KGM86256.1"/>
    </source>
</evidence>
<evidence type="ECO:0000259" key="6">
    <source>
        <dbReference type="Pfam" id="PF00535"/>
    </source>
</evidence>
<comment type="similarity">
    <text evidence="2">Belongs to the glycosyltransferase 2 family.</text>
</comment>
<protein>
    <submittedName>
        <fullName evidence="7">Glycosyltransferase involved in cell wall biogenesis</fullName>
    </submittedName>
</protein>
<evidence type="ECO:0000256" key="5">
    <source>
        <dbReference type="ARBA" id="ARBA00022842"/>
    </source>
</evidence>
<comment type="cofactor">
    <cofactor evidence="1">
        <name>Mg(2+)</name>
        <dbReference type="ChEBI" id="CHEBI:18420"/>
    </cofactor>
</comment>
<dbReference type="Pfam" id="PF00535">
    <property type="entry name" value="Glycos_transf_2"/>
    <property type="match status" value="1"/>
</dbReference>
<dbReference type="eggNOG" id="COG1215">
    <property type="taxonomic scope" value="Bacteria"/>
</dbReference>
<accession>A0A0A0HGZ4</accession>
<keyword evidence="4 7" id="KW-0808">Transferase</keyword>
<evidence type="ECO:0000256" key="1">
    <source>
        <dbReference type="ARBA" id="ARBA00001946"/>
    </source>
</evidence>
<evidence type="ECO:0000313" key="8">
    <source>
        <dbReference type="Proteomes" id="UP000030021"/>
    </source>
</evidence>
<proteinExistence type="inferred from homology"/>
<dbReference type="InterPro" id="IPR001173">
    <property type="entry name" value="Glyco_trans_2-like"/>
</dbReference>
<dbReference type="PANTHER" id="PTHR48090:SF10">
    <property type="entry name" value="GLUCOSYL-3-PHOSPHOGLYCERATE SYNTHASE"/>
    <property type="match status" value="1"/>
</dbReference>
<feature type="domain" description="Glycosyltransferase 2-like" evidence="6">
    <location>
        <begin position="6"/>
        <end position="87"/>
    </location>
</feature>
<evidence type="ECO:0000256" key="4">
    <source>
        <dbReference type="ARBA" id="ARBA00022679"/>
    </source>
</evidence>
<dbReference type="InterPro" id="IPR029044">
    <property type="entry name" value="Nucleotide-diphossugar_trans"/>
</dbReference>
<dbReference type="PATRIC" id="fig|1288298.3.peg.3827"/>
<evidence type="ECO:0000256" key="2">
    <source>
        <dbReference type="ARBA" id="ARBA00006739"/>
    </source>
</evidence>
<dbReference type="OrthoDB" id="9815923at2"/>
<dbReference type="RefSeq" id="WP_037275209.1">
    <property type="nucleotide sequence ID" value="NZ_KN293984.1"/>
</dbReference>
<name>A0A0A0HGZ4_9RHOB</name>
<dbReference type="STRING" id="215743.ROSMUCSMR3_02716"/>
<sequence>MTPPVSVIVPARNEAQTIARVVSVLADMPDVGEVVVIDNGSTDATADLARGAGAVVISEAQTGMGHAVRAGIAAARHDWVMKVDADLDRFDTDLFARMPAARAAGVGLIKGAWHDPADNMPMTRLLVRPALRQMFPGLSHLRAPNSGLYVFDRSLIAYNGLATDYAVDLDIMLRVHAAGHSVAEVDIGRIVHDTRDVTHYNGMAEQIFAFFLSRQPRMLTREMAVLAQDGAQVIHHALGAIGHRLAAGVRVTVYLEDMTGLGSPELCDVLAAYPTARVLPLDDASAFSSHVNATGLCVLAPYPRAGGGAALSEAVALFEANHHHLPGALWLMPVHDSGREITGFAPDLLPEVADGLALKQAAFEALGAAVPPPAGLGRELFQSYASLPDALRPGYGPVASQRQPSVGNF</sequence>
<dbReference type="Gene3D" id="3.90.550.10">
    <property type="entry name" value="Spore Coat Polysaccharide Biosynthesis Protein SpsA, Chain A"/>
    <property type="match status" value="1"/>
</dbReference>
<evidence type="ECO:0000256" key="3">
    <source>
        <dbReference type="ARBA" id="ARBA00022676"/>
    </source>
</evidence>
<organism evidence="7 8">
    <name type="scientific">Roseovarius mucosus DSM 17069</name>
    <dbReference type="NCBI Taxonomy" id="1288298"/>
    <lineage>
        <taxon>Bacteria</taxon>
        <taxon>Pseudomonadati</taxon>
        <taxon>Pseudomonadota</taxon>
        <taxon>Alphaproteobacteria</taxon>
        <taxon>Rhodobacterales</taxon>
        <taxon>Roseobacteraceae</taxon>
        <taxon>Roseovarius</taxon>
    </lineage>
</organism>
<keyword evidence="3" id="KW-0328">Glycosyltransferase</keyword>
<reference evidence="7 8" key="1">
    <citation type="submission" date="2013-01" db="EMBL/GenBank/DDBJ databases">
        <authorList>
            <person name="Fiebig A."/>
            <person name="Goeker M."/>
            <person name="Klenk H.-P.P."/>
        </authorList>
    </citation>
    <scope>NUCLEOTIDE SEQUENCE [LARGE SCALE GENOMIC DNA]</scope>
    <source>
        <strain evidence="7 8">DSM 17069</strain>
    </source>
</reference>
<dbReference type="PANTHER" id="PTHR48090">
    <property type="entry name" value="UNDECAPRENYL-PHOSPHATE 4-DEOXY-4-FORMAMIDO-L-ARABINOSE TRANSFERASE-RELATED"/>
    <property type="match status" value="1"/>
</dbReference>
<dbReference type="AlphaFoldDB" id="A0A0A0HGZ4"/>
<dbReference type="InterPro" id="IPR050256">
    <property type="entry name" value="Glycosyltransferase_2"/>
</dbReference>